<evidence type="ECO:0000313" key="2">
    <source>
        <dbReference type="Proteomes" id="UP000297946"/>
    </source>
</evidence>
<evidence type="ECO:0000313" key="1">
    <source>
        <dbReference type="EMBL" id="TGJ99824.1"/>
    </source>
</evidence>
<dbReference type="EMBL" id="RQER01000008">
    <property type="protein sequence ID" value="TGJ99824.1"/>
    <property type="molecule type" value="Genomic_DNA"/>
</dbReference>
<sequence>MGTLLEHEYPWIMAKNRKQKEAEDAVKALLEENGYQPTYQEVADRLKLSKTAVYNRLRGSSVKMRTFK</sequence>
<protein>
    <recommendedName>
        <fullName evidence="3">HTH domain-containing protein</fullName>
    </recommendedName>
</protein>
<evidence type="ECO:0008006" key="3">
    <source>
        <dbReference type="Google" id="ProtNLM"/>
    </source>
</evidence>
<gene>
    <name evidence="1" type="ORF">EHO57_13755</name>
</gene>
<accession>A0A5R2AT28</accession>
<dbReference type="RefSeq" id="WP_135698331.1">
    <property type="nucleotide sequence ID" value="NZ_RQER01000008.1"/>
</dbReference>
<comment type="caution">
    <text evidence="1">The sequence shown here is derived from an EMBL/GenBank/DDBJ whole genome shotgun (WGS) entry which is preliminary data.</text>
</comment>
<dbReference type="AlphaFoldDB" id="A0A5R2AT28"/>
<dbReference type="Proteomes" id="UP000297946">
    <property type="component" value="Unassembled WGS sequence"/>
</dbReference>
<proteinExistence type="predicted"/>
<dbReference type="Gene3D" id="1.10.10.10">
    <property type="entry name" value="Winged helix-like DNA-binding domain superfamily/Winged helix DNA-binding domain"/>
    <property type="match status" value="1"/>
</dbReference>
<name>A0A5R2AT28_9LEPT</name>
<organism evidence="1 2">
    <name type="scientific">Leptospira langatensis</name>
    <dbReference type="NCBI Taxonomy" id="2484983"/>
    <lineage>
        <taxon>Bacteria</taxon>
        <taxon>Pseudomonadati</taxon>
        <taxon>Spirochaetota</taxon>
        <taxon>Spirochaetia</taxon>
        <taxon>Leptospirales</taxon>
        <taxon>Leptospiraceae</taxon>
        <taxon>Leptospira</taxon>
    </lineage>
</organism>
<reference evidence="1 2" key="1">
    <citation type="journal article" date="2019" name="PLoS Negl. Trop. Dis.">
        <title>Revisiting the worldwide diversity of Leptospira species in the environment.</title>
        <authorList>
            <person name="Vincent A.T."/>
            <person name="Schiettekatte O."/>
            <person name="Bourhy P."/>
            <person name="Veyrier F.J."/>
            <person name="Picardeau M."/>
        </authorList>
    </citation>
    <scope>NUCLEOTIDE SEQUENCE [LARGE SCALE GENOMIC DNA]</scope>
    <source>
        <strain evidence="1 2">SSW18</strain>
    </source>
</reference>
<dbReference type="InterPro" id="IPR036388">
    <property type="entry name" value="WH-like_DNA-bd_sf"/>
</dbReference>